<dbReference type="AlphaFoldDB" id="A0A4Y3KCE5"/>
<feature type="transmembrane region" description="Helical" evidence="7">
    <location>
        <begin position="273"/>
        <end position="298"/>
    </location>
</feature>
<gene>
    <name evidence="10" type="ORF">CUD01_20870</name>
</gene>
<feature type="transmembrane region" description="Helical" evidence="7">
    <location>
        <begin position="362"/>
        <end position="382"/>
    </location>
</feature>
<protein>
    <submittedName>
        <fullName evidence="10">ABC transporter permease</fullName>
    </submittedName>
</protein>
<accession>A0A4Y3KCE5</accession>
<comment type="subcellular location">
    <subcellularLocation>
        <location evidence="1">Cell membrane</location>
        <topology evidence="1">Multi-pass membrane protein</topology>
    </subcellularLocation>
</comment>
<evidence type="ECO:0000256" key="6">
    <source>
        <dbReference type="ARBA" id="ARBA00038076"/>
    </source>
</evidence>
<dbReference type="EMBL" id="BJLP01000033">
    <property type="protein sequence ID" value="GEA81643.1"/>
    <property type="molecule type" value="Genomic_DNA"/>
</dbReference>
<dbReference type="InterPro" id="IPR003838">
    <property type="entry name" value="ABC3_permease_C"/>
</dbReference>
<feature type="transmembrane region" description="Helical" evidence="7">
    <location>
        <begin position="28"/>
        <end position="51"/>
    </location>
</feature>
<evidence type="ECO:0000256" key="2">
    <source>
        <dbReference type="ARBA" id="ARBA00022475"/>
    </source>
</evidence>
<evidence type="ECO:0000313" key="11">
    <source>
        <dbReference type="Proteomes" id="UP000315842"/>
    </source>
</evidence>
<proteinExistence type="inferred from homology"/>
<feature type="domain" description="ABC3 transporter permease C-terminal" evidence="8">
    <location>
        <begin position="278"/>
        <end position="389"/>
    </location>
</feature>
<sequence>MVSRWATVRDVLADVAVEMHARRARTALMIAAVAMSTGTLLSAVGISTVAARQVDADMAASTLDLISVVASSGVQATADDPLFPDDASARVAAVDLVDAAGQRLEPGEVTTVTVTRAERTEPVAGVTVAGLTSGYLEAVRAPHRAAWMLDGAQPVALLGLDAAEALDVPPTLDPTGLTIRVNGEPFQVVGFLDDSGDATLTDVVAIPYRLAVGIAGSDVATTMTVRSAPGAGTVVADVVRLAVRPDAPQDLASSQVVDVSALRTGVSTQLDRLAAWVGALLLALTVLLIGNAMVVSVMSRTGEIGLRRAIGASRARVAAMFWTEGALSGAVGGVTGSALAAVAVVVVAAVNGWTASVNPVSALLGPTIGLVAGVVSSLYPALRAAAVEPAQAVRAD</sequence>
<evidence type="ECO:0000313" key="10">
    <source>
        <dbReference type="EMBL" id="GEA81643.1"/>
    </source>
</evidence>
<evidence type="ECO:0000256" key="7">
    <source>
        <dbReference type="SAM" id="Phobius"/>
    </source>
</evidence>
<evidence type="ECO:0000259" key="9">
    <source>
        <dbReference type="Pfam" id="PF12704"/>
    </source>
</evidence>
<evidence type="ECO:0000256" key="1">
    <source>
        <dbReference type="ARBA" id="ARBA00004651"/>
    </source>
</evidence>
<evidence type="ECO:0000259" key="8">
    <source>
        <dbReference type="Pfam" id="PF02687"/>
    </source>
</evidence>
<keyword evidence="3 7" id="KW-0812">Transmembrane</keyword>
<dbReference type="GO" id="GO:0005886">
    <property type="term" value="C:plasma membrane"/>
    <property type="evidence" value="ECO:0007669"/>
    <property type="project" value="UniProtKB-SubCell"/>
</dbReference>
<evidence type="ECO:0000256" key="4">
    <source>
        <dbReference type="ARBA" id="ARBA00022989"/>
    </source>
</evidence>
<dbReference type="PANTHER" id="PTHR30572">
    <property type="entry name" value="MEMBRANE COMPONENT OF TRANSPORTER-RELATED"/>
    <property type="match status" value="1"/>
</dbReference>
<dbReference type="Proteomes" id="UP000315842">
    <property type="component" value="Unassembled WGS sequence"/>
</dbReference>
<name>A0A4Y3KCE5_CELUD</name>
<keyword evidence="2" id="KW-1003">Cell membrane</keyword>
<dbReference type="Pfam" id="PF02687">
    <property type="entry name" value="FtsX"/>
    <property type="match status" value="1"/>
</dbReference>
<keyword evidence="4 7" id="KW-1133">Transmembrane helix</keyword>
<comment type="similarity">
    <text evidence="6">Belongs to the ABC-4 integral membrane protein family.</text>
</comment>
<feature type="transmembrane region" description="Helical" evidence="7">
    <location>
        <begin position="319"/>
        <end position="350"/>
    </location>
</feature>
<reference evidence="10 11" key="1">
    <citation type="submission" date="2019-06" db="EMBL/GenBank/DDBJ databases">
        <title>Whole genome shotgun sequence of Cellulomonas uda NBRC 3747.</title>
        <authorList>
            <person name="Hosoyama A."/>
            <person name="Uohara A."/>
            <person name="Ohji S."/>
            <person name="Ichikawa N."/>
        </authorList>
    </citation>
    <scope>NUCLEOTIDE SEQUENCE [LARGE SCALE GENOMIC DNA]</scope>
    <source>
        <strain evidence="10 11">NBRC 3747</strain>
    </source>
</reference>
<feature type="domain" description="MacB-like periplasmic core" evidence="9">
    <location>
        <begin position="26"/>
        <end position="231"/>
    </location>
</feature>
<dbReference type="GO" id="GO:0022857">
    <property type="term" value="F:transmembrane transporter activity"/>
    <property type="evidence" value="ECO:0007669"/>
    <property type="project" value="TreeGrafter"/>
</dbReference>
<evidence type="ECO:0000256" key="3">
    <source>
        <dbReference type="ARBA" id="ARBA00022692"/>
    </source>
</evidence>
<organism evidence="10 11">
    <name type="scientific">Cellulomonas uda</name>
    <dbReference type="NCBI Taxonomy" id="1714"/>
    <lineage>
        <taxon>Bacteria</taxon>
        <taxon>Bacillati</taxon>
        <taxon>Actinomycetota</taxon>
        <taxon>Actinomycetes</taxon>
        <taxon>Micrococcales</taxon>
        <taxon>Cellulomonadaceae</taxon>
        <taxon>Cellulomonas</taxon>
    </lineage>
</organism>
<dbReference type="InterPro" id="IPR050250">
    <property type="entry name" value="Macrolide_Exporter_MacB"/>
</dbReference>
<keyword evidence="5 7" id="KW-0472">Membrane</keyword>
<dbReference type="Pfam" id="PF12704">
    <property type="entry name" value="MacB_PCD"/>
    <property type="match status" value="1"/>
</dbReference>
<dbReference type="PANTHER" id="PTHR30572:SF4">
    <property type="entry name" value="ABC TRANSPORTER PERMEASE YTRF"/>
    <property type="match status" value="1"/>
</dbReference>
<dbReference type="InterPro" id="IPR025857">
    <property type="entry name" value="MacB_PCD"/>
</dbReference>
<comment type="caution">
    <text evidence="10">The sequence shown here is derived from an EMBL/GenBank/DDBJ whole genome shotgun (WGS) entry which is preliminary data.</text>
</comment>
<keyword evidence="11" id="KW-1185">Reference proteome</keyword>
<evidence type="ECO:0000256" key="5">
    <source>
        <dbReference type="ARBA" id="ARBA00023136"/>
    </source>
</evidence>